<dbReference type="PROSITE" id="PS50109">
    <property type="entry name" value="HIS_KIN"/>
    <property type="match status" value="1"/>
</dbReference>
<feature type="transmembrane region" description="Helical" evidence="8">
    <location>
        <begin position="99"/>
        <end position="116"/>
    </location>
</feature>
<dbReference type="EMBL" id="BAAAKK010000005">
    <property type="protein sequence ID" value="GAA1425187.1"/>
    <property type="molecule type" value="Genomic_DNA"/>
</dbReference>
<evidence type="ECO:0000313" key="10">
    <source>
        <dbReference type="EMBL" id="GAA1425187.1"/>
    </source>
</evidence>
<feature type="transmembrane region" description="Helical" evidence="8">
    <location>
        <begin position="21"/>
        <end position="44"/>
    </location>
</feature>
<evidence type="ECO:0000256" key="3">
    <source>
        <dbReference type="ARBA" id="ARBA00012438"/>
    </source>
</evidence>
<evidence type="ECO:0000256" key="8">
    <source>
        <dbReference type="SAM" id="Phobius"/>
    </source>
</evidence>
<reference evidence="10 11" key="1">
    <citation type="journal article" date="2019" name="Int. J. Syst. Evol. Microbiol.">
        <title>The Global Catalogue of Microorganisms (GCM) 10K type strain sequencing project: providing services to taxonomists for standard genome sequencing and annotation.</title>
        <authorList>
            <consortium name="The Broad Institute Genomics Platform"/>
            <consortium name="The Broad Institute Genome Sequencing Center for Infectious Disease"/>
            <person name="Wu L."/>
            <person name="Ma J."/>
        </authorList>
    </citation>
    <scope>NUCLEOTIDE SEQUENCE [LARGE SCALE GENOMIC DNA]</scope>
    <source>
        <strain evidence="10 11">JCM 12398</strain>
    </source>
</reference>
<feature type="transmembrane region" description="Helical" evidence="8">
    <location>
        <begin position="75"/>
        <end position="93"/>
    </location>
</feature>
<dbReference type="InterPro" id="IPR050736">
    <property type="entry name" value="Sensor_HK_Regulatory"/>
</dbReference>
<keyword evidence="11" id="KW-1185">Reference proteome</keyword>
<dbReference type="CDD" id="cd00075">
    <property type="entry name" value="HATPase"/>
    <property type="match status" value="1"/>
</dbReference>
<dbReference type="SMART" id="SM00388">
    <property type="entry name" value="HisKA"/>
    <property type="match status" value="1"/>
</dbReference>
<dbReference type="InterPro" id="IPR003661">
    <property type="entry name" value="HisK_dim/P_dom"/>
</dbReference>
<comment type="catalytic activity">
    <reaction evidence="1">
        <text>ATP + protein L-histidine = ADP + protein N-phospho-L-histidine.</text>
        <dbReference type="EC" id="2.7.13.3"/>
    </reaction>
</comment>
<feature type="transmembrane region" description="Helical" evidence="8">
    <location>
        <begin position="148"/>
        <end position="170"/>
    </location>
</feature>
<feature type="domain" description="Histidine kinase" evidence="9">
    <location>
        <begin position="333"/>
        <end position="548"/>
    </location>
</feature>
<dbReference type="InterPro" id="IPR036890">
    <property type="entry name" value="HATPase_C_sf"/>
</dbReference>
<dbReference type="Gene3D" id="3.30.450.20">
    <property type="entry name" value="PAS domain"/>
    <property type="match status" value="1"/>
</dbReference>
<dbReference type="SUPFAM" id="SSF47384">
    <property type="entry name" value="Homodimeric domain of signal transducing histidine kinase"/>
    <property type="match status" value="1"/>
</dbReference>
<dbReference type="InterPro" id="IPR005467">
    <property type="entry name" value="His_kinase_dom"/>
</dbReference>
<dbReference type="SUPFAM" id="SSF55785">
    <property type="entry name" value="PYP-like sensor domain (PAS domain)"/>
    <property type="match status" value="1"/>
</dbReference>
<evidence type="ECO:0000313" key="11">
    <source>
        <dbReference type="Proteomes" id="UP001501266"/>
    </source>
</evidence>
<evidence type="ECO:0000256" key="4">
    <source>
        <dbReference type="ARBA" id="ARBA00022553"/>
    </source>
</evidence>
<evidence type="ECO:0000256" key="5">
    <source>
        <dbReference type="ARBA" id="ARBA00022679"/>
    </source>
</evidence>
<dbReference type="Proteomes" id="UP001501266">
    <property type="component" value="Unassembled WGS sequence"/>
</dbReference>
<proteinExistence type="predicted"/>
<keyword evidence="5" id="KW-0808">Transferase</keyword>
<keyword evidence="7" id="KW-0902">Two-component regulatory system</keyword>
<dbReference type="Pfam" id="PF00512">
    <property type="entry name" value="HisKA"/>
    <property type="match status" value="1"/>
</dbReference>
<dbReference type="SMART" id="SM00387">
    <property type="entry name" value="HATPase_c"/>
    <property type="match status" value="1"/>
</dbReference>
<dbReference type="InterPro" id="IPR036097">
    <property type="entry name" value="HisK_dim/P_sf"/>
</dbReference>
<keyword evidence="4" id="KW-0597">Phosphoprotein</keyword>
<dbReference type="InterPro" id="IPR035965">
    <property type="entry name" value="PAS-like_dom_sf"/>
</dbReference>
<dbReference type="PANTHER" id="PTHR43711">
    <property type="entry name" value="TWO-COMPONENT HISTIDINE KINASE"/>
    <property type="match status" value="1"/>
</dbReference>
<evidence type="ECO:0000256" key="7">
    <source>
        <dbReference type="ARBA" id="ARBA00023012"/>
    </source>
</evidence>
<dbReference type="Gene3D" id="1.10.287.130">
    <property type="match status" value="1"/>
</dbReference>
<dbReference type="Pfam" id="PF02518">
    <property type="entry name" value="HATPase_c"/>
    <property type="match status" value="1"/>
</dbReference>
<organism evidence="10 11">
    <name type="scientific">Agrococcus citreus</name>
    <dbReference type="NCBI Taxonomy" id="84643"/>
    <lineage>
        <taxon>Bacteria</taxon>
        <taxon>Bacillati</taxon>
        <taxon>Actinomycetota</taxon>
        <taxon>Actinomycetes</taxon>
        <taxon>Micrococcales</taxon>
        <taxon>Microbacteriaceae</taxon>
        <taxon>Agrococcus</taxon>
    </lineage>
</organism>
<dbReference type="PRINTS" id="PR00344">
    <property type="entry name" value="BCTRLSENSOR"/>
</dbReference>
<keyword evidence="8" id="KW-0472">Membrane</keyword>
<evidence type="ECO:0000256" key="6">
    <source>
        <dbReference type="ARBA" id="ARBA00022777"/>
    </source>
</evidence>
<keyword evidence="6 10" id="KW-0418">Kinase</keyword>
<comment type="subcellular location">
    <subcellularLocation>
        <location evidence="2">Cell membrane</location>
    </subcellularLocation>
</comment>
<dbReference type="Gene3D" id="3.30.565.10">
    <property type="entry name" value="Histidine kinase-like ATPase, C-terminal domain"/>
    <property type="match status" value="1"/>
</dbReference>
<dbReference type="SUPFAM" id="SSF55874">
    <property type="entry name" value="ATPase domain of HSP90 chaperone/DNA topoisomerase II/histidine kinase"/>
    <property type="match status" value="1"/>
</dbReference>
<dbReference type="PANTHER" id="PTHR43711:SF1">
    <property type="entry name" value="HISTIDINE KINASE 1"/>
    <property type="match status" value="1"/>
</dbReference>
<feature type="transmembrane region" description="Helical" evidence="8">
    <location>
        <begin position="50"/>
        <end position="68"/>
    </location>
</feature>
<gene>
    <name evidence="10" type="ORF">GCM10009640_23190</name>
</gene>
<evidence type="ECO:0000259" key="9">
    <source>
        <dbReference type="PROSITE" id="PS50109"/>
    </source>
</evidence>
<dbReference type="CDD" id="cd00082">
    <property type="entry name" value="HisKA"/>
    <property type="match status" value="1"/>
</dbReference>
<evidence type="ECO:0000256" key="2">
    <source>
        <dbReference type="ARBA" id="ARBA00004236"/>
    </source>
</evidence>
<keyword evidence="8" id="KW-0812">Transmembrane</keyword>
<evidence type="ECO:0000256" key="1">
    <source>
        <dbReference type="ARBA" id="ARBA00000085"/>
    </source>
</evidence>
<accession>A0ABN1YY42</accession>
<keyword evidence="8" id="KW-1133">Transmembrane helix</keyword>
<dbReference type="EC" id="2.7.13.3" evidence="3"/>
<name>A0ABN1YY42_9MICO</name>
<comment type="caution">
    <text evidence="10">The sequence shown here is derived from an EMBL/GenBank/DDBJ whole genome shotgun (WGS) entry which is preliminary data.</text>
</comment>
<protein>
    <recommendedName>
        <fullName evidence="3">histidine kinase</fullName>
        <ecNumber evidence="3">2.7.13.3</ecNumber>
    </recommendedName>
</protein>
<dbReference type="InterPro" id="IPR003594">
    <property type="entry name" value="HATPase_dom"/>
</dbReference>
<dbReference type="GO" id="GO:0016301">
    <property type="term" value="F:kinase activity"/>
    <property type="evidence" value="ECO:0007669"/>
    <property type="project" value="UniProtKB-KW"/>
</dbReference>
<dbReference type="InterPro" id="IPR004358">
    <property type="entry name" value="Sig_transdc_His_kin-like_C"/>
</dbReference>
<sequence length="548" mass="58599">MTVTESSVAQERPRRALTETLGGQLLSLGVLALVLLVLTIVAPAVWDGPWLWASVVVVAAATGLALLGQGPLYEANWLPVLVPAMDLLVIMLILGETDVPRIVAMLAVVPAFWLGFVGRRRGVVIAAVGGTAAGVQMALKIADTTGTTMAANAVGAVLVPLALIAAAFFADTYTGRFDRQQVILLEREREKTALAQQLAADGALLDAIFETARIGLMLLDPSGAIVRVNPTLSEHPALAGARIRDALGGATYLDLESRQPMPNEETPFARAARGESFDNLAFWIARPGHDMFAVTVSSRPLMVAGEFRGSITSIDDVTTYMRMLDDRDDFVALISHELRTPLTSISGYLELALDEEMPAEVHGWLNVVRRNSDRLRTLVEDLLIVGEMSRGELHLQPAEVDLRDVARDAVATLAHRAVRRGVELRLVDGPAAPIVADARRMSQVLENLISNGIKYTSDAGFVEVRVDVDGEDARLQVADDGPGVAAEESARVFERFYRSSAARASGVQGAGLGLWICRMIVQAHGGSIAFDSVVGEGSVATVRVPLAP</sequence>